<dbReference type="SUPFAM" id="SSF55785">
    <property type="entry name" value="PYP-like sensor domain (PAS domain)"/>
    <property type="match status" value="2"/>
</dbReference>
<dbReference type="SMART" id="SM00086">
    <property type="entry name" value="PAC"/>
    <property type="match status" value="3"/>
</dbReference>
<reference evidence="7 8" key="1">
    <citation type="submission" date="2022-12" db="EMBL/GenBank/DDBJ databases">
        <title>Hymenobacter canadensis sp. nov. isolated from lake water of the Cambridge Bay, Canada.</title>
        <authorList>
            <person name="Kim W.H."/>
            <person name="Lee Y.M."/>
        </authorList>
    </citation>
    <scope>NUCLEOTIDE SEQUENCE [LARGE SCALE GENOMIC DNA]</scope>
    <source>
        <strain evidence="7 8">PAMC 29467</strain>
    </source>
</reference>
<dbReference type="EC" id="2.7.13.3" evidence="2"/>
<dbReference type="SMART" id="SM00091">
    <property type="entry name" value="PAS"/>
    <property type="match status" value="2"/>
</dbReference>
<evidence type="ECO:0000313" key="7">
    <source>
        <dbReference type="EMBL" id="WBA43707.1"/>
    </source>
</evidence>
<evidence type="ECO:0000256" key="1">
    <source>
        <dbReference type="ARBA" id="ARBA00000085"/>
    </source>
</evidence>
<dbReference type="RefSeq" id="WP_269561743.1">
    <property type="nucleotide sequence ID" value="NZ_CP114767.1"/>
</dbReference>
<dbReference type="InterPro" id="IPR052162">
    <property type="entry name" value="Sensor_kinase/Photoreceptor"/>
</dbReference>
<keyword evidence="3" id="KW-0597">Phosphoprotein</keyword>
<accession>A0ABY7LUV2</accession>
<evidence type="ECO:0000256" key="4">
    <source>
        <dbReference type="ARBA" id="ARBA00022679"/>
    </source>
</evidence>
<feature type="domain" description="PAC" evidence="6">
    <location>
        <begin position="225"/>
        <end position="277"/>
    </location>
</feature>
<gene>
    <name evidence="7" type="ORF">O3303_09080</name>
</gene>
<dbReference type="InterPro" id="IPR000700">
    <property type="entry name" value="PAS-assoc_C"/>
</dbReference>
<dbReference type="NCBIfam" id="TIGR00229">
    <property type="entry name" value="sensory_box"/>
    <property type="match status" value="1"/>
</dbReference>
<sequence>MASAIPVAYHSLFRSLPENFLLIGADAAATIIDNTDSHVAVSMQKRENVVGKPFFEAFPATDAASAAIIQTSHNHVRQHLEPHVMPLIRYDLEQSAEQGGGLQELYWQATHYPILDEQGQLQFILQRTQDVTEQHLTALEATRVARELAETQQRNTFILENLPVMVWTTRPDGTPDYYNPRWESFTGVSLSPNGEWQETPGLVHPDDAARMATEVAQAIAAGHEYQLEFRLRRHDGQYRWVLARNVPRHNEQGELTMWVGSGTDIHDQKMLVQELLETNEQQALLSEQAYQAQRQTQRQRESLYDLFMQAPALIAIARGPEHRHEFVNPPYQALFPDRELLGRSVAEVIPEAERQGFTAILDRVYQSGEPFFGPEMPFSVLDPQTGRQTERIFNVTYQPVRENGQIVGISQFSYDVTELVLARRALAESRPGAQ</sequence>
<comment type="catalytic activity">
    <reaction evidence="1">
        <text>ATP + protein L-histidine = ADP + protein N-phospho-L-histidine.</text>
        <dbReference type="EC" id="2.7.13.3"/>
    </reaction>
</comment>
<dbReference type="Proteomes" id="UP001211005">
    <property type="component" value="Chromosome"/>
</dbReference>
<keyword evidence="4" id="KW-0808">Transferase</keyword>
<dbReference type="Pfam" id="PF08448">
    <property type="entry name" value="PAS_4"/>
    <property type="match status" value="1"/>
</dbReference>
<evidence type="ECO:0000256" key="2">
    <source>
        <dbReference type="ARBA" id="ARBA00012438"/>
    </source>
</evidence>
<dbReference type="InterPro" id="IPR013656">
    <property type="entry name" value="PAS_4"/>
</dbReference>
<dbReference type="CDD" id="cd00130">
    <property type="entry name" value="PAS"/>
    <property type="match status" value="1"/>
</dbReference>
<protein>
    <recommendedName>
        <fullName evidence="2">histidine kinase</fullName>
        <ecNumber evidence="2">2.7.13.3</ecNumber>
    </recommendedName>
</protein>
<dbReference type="InterPro" id="IPR013655">
    <property type="entry name" value="PAS_fold_3"/>
</dbReference>
<dbReference type="PANTHER" id="PTHR43304">
    <property type="entry name" value="PHYTOCHROME-LIKE PROTEIN CPH1"/>
    <property type="match status" value="1"/>
</dbReference>
<dbReference type="PROSITE" id="PS50113">
    <property type="entry name" value="PAC"/>
    <property type="match status" value="1"/>
</dbReference>
<keyword evidence="5" id="KW-0418">Kinase</keyword>
<organism evidence="7 8">
    <name type="scientific">Hymenobacter canadensis</name>
    <dbReference type="NCBI Taxonomy" id="2999067"/>
    <lineage>
        <taxon>Bacteria</taxon>
        <taxon>Pseudomonadati</taxon>
        <taxon>Bacteroidota</taxon>
        <taxon>Cytophagia</taxon>
        <taxon>Cytophagales</taxon>
        <taxon>Hymenobacteraceae</taxon>
        <taxon>Hymenobacter</taxon>
    </lineage>
</organism>
<proteinExistence type="predicted"/>
<name>A0ABY7LUV2_9BACT</name>
<evidence type="ECO:0000313" key="8">
    <source>
        <dbReference type="Proteomes" id="UP001211005"/>
    </source>
</evidence>
<dbReference type="Pfam" id="PF08447">
    <property type="entry name" value="PAS_3"/>
    <property type="match status" value="1"/>
</dbReference>
<keyword evidence="8" id="KW-1185">Reference proteome</keyword>
<evidence type="ECO:0000256" key="3">
    <source>
        <dbReference type="ARBA" id="ARBA00022553"/>
    </source>
</evidence>
<dbReference type="PANTHER" id="PTHR43304:SF1">
    <property type="entry name" value="PAC DOMAIN-CONTAINING PROTEIN"/>
    <property type="match status" value="1"/>
</dbReference>
<evidence type="ECO:0000259" key="6">
    <source>
        <dbReference type="PROSITE" id="PS50113"/>
    </source>
</evidence>
<dbReference type="InterPro" id="IPR000014">
    <property type="entry name" value="PAS"/>
</dbReference>
<dbReference type="InterPro" id="IPR035965">
    <property type="entry name" value="PAS-like_dom_sf"/>
</dbReference>
<dbReference type="InterPro" id="IPR001610">
    <property type="entry name" value="PAC"/>
</dbReference>
<dbReference type="EMBL" id="CP114767">
    <property type="protein sequence ID" value="WBA43707.1"/>
    <property type="molecule type" value="Genomic_DNA"/>
</dbReference>
<dbReference type="Gene3D" id="3.30.450.20">
    <property type="entry name" value="PAS domain"/>
    <property type="match status" value="3"/>
</dbReference>
<evidence type="ECO:0000256" key="5">
    <source>
        <dbReference type="ARBA" id="ARBA00022777"/>
    </source>
</evidence>